<evidence type="ECO:0000313" key="1">
    <source>
        <dbReference type="EMBL" id="TKA10969.1"/>
    </source>
</evidence>
<sequence length="77" mass="8406">MADAPEDPDPDPDPDPDAVLVQVDVRAAEQLRLTGVHATSLPWVYLDGEDPRRAFLGVRKRVGRQVAVRSLFSRAGA</sequence>
<name>A0A4V6WJA9_9ACTN</name>
<dbReference type="EMBL" id="SUMC01000010">
    <property type="protein sequence ID" value="TKA10969.1"/>
    <property type="molecule type" value="Genomic_DNA"/>
</dbReference>
<accession>A0A4V6WJA9</accession>
<comment type="caution">
    <text evidence="1">The sequence shown here is derived from an EMBL/GenBank/DDBJ whole genome shotgun (WGS) entry which is preliminary data.</text>
</comment>
<organism evidence="1 2">
    <name type="scientific">Actinacidiphila oryziradicis</name>
    <dbReference type="NCBI Taxonomy" id="2571141"/>
    <lineage>
        <taxon>Bacteria</taxon>
        <taxon>Bacillati</taxon>
        <taxon>Actinomycetota</taxon>
        <taxon>Actinomycetes</taxon>
        <taxon>Kitasatosporales</taxon>
        <taxon>Streptomycetaceae</taxon>
        <taxon>Actinacidiphila</taxon>
    </lineage>
</organism>
<dbReference type="RefSeq" id="WP_136723764.1">
    <property type="nucleotide sequence ID" value="NZ_SUMC01000010.1"/>
</dbReference>
<gene>
    <name evidence="1" type="ORF">FCI23_13440</name>
</gene>
<keyword evidence="2" id="KW-1185">Reference proteome</keyword>
<dbReference type="Proteomes" id="UP000305778">
    <property type="component" value="Unassembled WGS sequence"/>
</dbReference>
<protein>
    <submittedName>
        <fullName evidence="1">Uncharacterized protein</fullName>
    </submittedName>
</protein>
<proteinExistence type="predicted"/>
<dbReference type="AlphaFoldDB" id="A0A4V6WJA9"/>
<reference evidence="1 2" key="1">
    <citation type="submission" date="2019-04" db="EMBL/GenBank/DDBJ databases">
        <title>Streptomyces oryziradicis sp. nov., a novel actinomycete isolated from rhizosphere soil of rice (Oryza sativa L.).</title>
        <authorList>
            <person name="Li C."/>
        </authorList>
    </citation>
    <scope>NUCLEOTIDE SEQUENCE [LARGE SCALE GENOMIC DNA]</scope>
    <source>
        <strain evidence="1 2">NEAU-C40</strain>
    </source>
</reference>
<evidence type="ECO:0000313" key="2">
    <source>
        <dbReference type="Proteomes" id="UP000305778"/>
    </source>
</evidence>